<dbReference type="EC" id="6.1.1.22" evidence="7"/>
<dbReference type="InterPro" id="IPR006195">
    <property type="entry name" value="aa-tRNA-synth_II"/>
</dbReference>
<dbReference type="AlphaFoldDB" id="A0A1F5SYW2"/>
<dbReference type="STRING" id="1798002.A2478_05510"/>
<evidence type="ECO:0000256" key="7">
    <source>
        <dbReference type="HAMAP-Rule" id="MF_00534"/>
    </source>
</evidence>
<protein>
    <recommendedName>
        <fullName evidence="7">Asparagine--tRNA ligase</fullName>
        <ecNumber evidence="7">6.1.1.22</ecNumber>
    </recommendedName>
    <alternativeName>
        <fullName evidence="7">Asparaginyl-tRNA synthetase</fullName>
        <shortName evidence="7">AsnRS</shortName>
    </alternativeName>
</protein>
<dbReference type="GO" id="GO:0006421">
    <property type="term" value="P:asparaginyl-tRNA aminoacylation"/>
    <property type="evidence" value="ECO:0007669"/>
    <property type="project" value="UniProtKB-UniRule"/>
</dbReference>
<dbReference type="CDD" id="cd00776">
    <property type="entry name" value="AsxRS_core"/>
    <property type="match status" value="1"/>
</dbReference>
<dbReference type="Proteomes" id="UP000179001">
    <property type="component" value="Unassembled WGS sequence"/>
</dbReference>
<dbReference type="Gene3D" id="3.30.930.10">
    <property type="entry name" value="Bira Bifunctional Protein, Domain 2"/>
    <property type="match status" value="1"/>
</dbReference>
<evidence type="ECO:0000256" key="5">
    <source>
        <dbReference type="ARBA" id="ARBA00022917"/>
    </source>
</evidence>
<reference evidence="9 10" key="1">
    <citation type="journal article" date="2016" name="Nat. Commun.">
        <title>Thousands of microbial genomes shed light on interconnected biogeochemical processes in an aquifer system.</title>
        <authorList>
            <person name="Anantharaman K."/>
            <person name="Brown C.T."/>
            <person name="Hug L.A."/>
            <person name="Sharon I."/>
            <person name="Castelle C.J."/>
            <person name="Probst A.J."/>
            <person name="Thomas B.C."/>
            <person name="Singh A."/>
            <person name="Wilkins M.J."/>
            <person name="Karaoz U."/>
            <person name="Brodie E.L."/>
            <person name="Williams K.H."/>
            <person name="Hubbard S.S."/>
            <person name="Banfield J.F."/>
        </authorList>
    </citation>
    <scope>NUCLEOTIDE SEQUENCE [LARGE SCALE GENOMIC DNA]</scope>
</reference>
<dbReference type="InterPro" id="IPR045864">
    <property type="entry name" value="aa-tRNA-synth_II/BPL/LPL"/>
</dbReference>
<gene>
    <name evidence="7" type="primary">asnS</name>
    <name evidence="9" type="ORF">A2478_05510</name>
</gene>
<dbReference type="GO" id="GO:0004816">
    <property type="term" value="F:asparagine-tRNA ligase activity"/>
    <property type="evidence" value="ECO:0007669"/>
    <property type="project" value="UniProtKB-UniRule"/>
</dbReference>
<dbReference type="Pfam" id="PF00152">
    <property type="entry name" value="tRNA-synt_2"/>
    <property type="match status" value="1"/>
</dbReference>
<dbReference type="InterPro" id="IPR004364">
    <property type="entry name" value="Aa-tRNA-synt_II"/>
</dbReference>
<keyword evidence="2 7" id="KW-0436">Ligase</keyword>
<comment type="subcellular location">
    <subcellularLocation>
        <location evidence="7">Cytoplasm</location>
    </subcellularLocation>
</comment>
<keyword evidence="4 7" id="KW-0067">ATP-binding</keyword>
<dbReference type="HAMAP" id="MF_00534">
    <property type="entry name" value="Asn_tRNA_synth"/>
    <property type="match status" value="1"/>
</dbReference>
<dbReference type="GO" id="GO:0005737">
    <property type="term" value="C:cytoplasm"/>
    <property type="evidence" value="ECO:0007669"/>
    <property type="project" value="UniProtKB-SubCell"/>
</dbReference>
<dbReference type="GO" id="GO:0003676">
    <property type="term" value="F:nucleic acid binding"/>
    <property type="evidence" value="ECO:0007669"/>
    <property type="project" value="InterPro"/>
</dbReference>
<dbReference type="InterPro" id="IPR002312">
    <property type="entry name" value="Asp/Asn-tRNA-synth_IIb"/>
</dbReference>
<comment type="subunit">
    <text evidence="7">Homodimer.</text>
</comment>
<dbReference type="PANTHER" id="PTHR22594:SF34">
    <property type="entry name" value="ASPARAGINE--TRNA LIGASE, MITOCHONDRIAL-RELATED"/>
    <property type="match status" value="1"/>
</dbReference>
<evidence type="ECO:0000259" key="8">
    <source>
        <dbReference type="PROSITE" id="PS50862"/>
    </source>
</evidence>
<dbReference type="InterPro" id="IPR004365">
    <property type="entry name" value="NA-bd_OB_tRNA"/>
</dbReference>
<evidence type="ECO:0000313" key="9">
    <source>
        <dbReference type="EMBL" id="OGF31907.1"/>
    </source>
</evidence>
<proteinExistence type="inferred from homology"/>
<feature type="domain" description="Aminoacyl-transfer RNA synthetases class-II family profile" evidence="8">
    <location>
        <begin position="131"/>
        <end position="421"/>
    </location>
</feature>
<dbReference type="Pfam" id="PF01336">
    <property type="entry name" value="tRNA_anti-codon"/>
    <property type="match status" value="1"/>
</dbReference>
<organism evidence="9 10">
    <name type="scientific">Candidatus Falkowbacteria bacterium RIFOXYC2_FULL_36_12</name>
    <dbReference type="NCBI Taxonomy" id="1798002"/>
    <lineage>
        <taxon>Bacteria</taxon>
        <taxon>Candidatus Falkowiibacteriota</taxon>
    </lineage>
</organism>
<comment type="similarity">
    <text evidence="1 7">Belongs to the class-II aminoacyl-tRNA synthetase family.</text>
</comment>
<evidence type="ECO:0000256" key="1">
    <source>
        <dbReference type="ARBA" id="ARBA00008226"/>
    </source>
</evidence>
<name>A0A1F5SYW2_9BACT</name>
<dbReference type="PROSITE" id="PS50862">
    <property type="entry name" value="AA_TRNA_LIGASE_II"/>
    <property type="match status" value="1"/>
</dbReference>
<dbReference type="NCBIfam" id="TIGR00457">
    <property type="entry name" value="asnS"/>
    <property type="match status" value="1"/>
</dbReference>
<keyword evidence="6 7" id="KW-0030">Aminoacyl-tRNA synthetase</keyword>
<keyword evidence="5 7" id="KW-0648">Protein biosynthesis</keyword>
<dbReference type="InterPro" id="IPR004522">
    <property type="entry name" value="Asn-tRNA-ligase"/>
</dbReference>
<accession>A0A1F5SYW2</accession>
<evidence type="ECO:0000256" key="6">
    <source>
        <dbReference type="ARBA" id="ARBA00023146"/>
    </source>
</evidence>
<sequence>MQNCYIKDLKNYKDQEITLKGWVYNFRSSGSIAFLQLRDGSGFCQAVASKDEVDDNVWFEIERLTIESSVEISSTVSQHPKNPEVFELQVKTIKIIQLAEEYPIGKKEHGPDFLLNNRHLWLRSQSQWAVLRIRHLVKMGLQEFFNQNGYQELDTPTFTPTSCEGTSDLFEVEYFDRKAYLTQNGQLYLEALVMSFGRVYDLCPNFRAEKSKTRKHLTEFWSLNPEIAFCEHEDSLKIQEAAVKYLAKYVLEYGLEELKMLDRDTTELQAIVDQPFIHYEYGAAIEELQKRGSDIKYGDDLGADDEELLTNDSAVPVIVKNWPKDIKPFYMKRHPENPELVLNADILAARGFGEIVGGSQREDDYEILKQRMVEAKLPMEDFEWYLDLRKYGSVPHCGFGMGIERLTRWMAGIHHVRETIPFPRMINRLNP</sequence>
<dbReference type="SUPFAM" id="SSF50249">
    <property type="entry name" value="Nucleic acid-binding proteins"/>
    <property type="match status" value="1"/>
</dbReference>
<comment type="catalytic activity">
    <reaction evidence="7">
        <text>tRNA(Asn) + L-asparagine + ATP = L-asparaginyl-tRNA(Asn) + AMP + diphosphate + H(+)</text>
        <dbReference type="Rhea" id="RHEA:11180"/>
        <dbReference type="Rhea" id="RHEA-COMP:9659"/>
        <dbReference type="Rhea" id="RHEA-COMP:9674"/>
        <dbReference type="ChEBI" id="CHEBI:15378"/>
        <dbReference type="ChEBI" id="CHEBI:30616"/>
        <dbReference type="ChEBI" id="CHEBI:33019"/>
        <dbReference type="ChEBI" id="CHEBI:58048"/>
        <dbReference type="ChEBI" id="CHEBI:78442"/>
        <dbReference type="ChEBI" id="CHEBI:78515"/>
        <dbReference type="ChEBI" id="CHEBI:456215"/>
        <dbReference type="EC" id="6.1.1.22"/>
    </reaction>
</comment>
<dbReference type="SUPFAM" id="SSF55681">
    <property type="entry name" value="Class II aaRS and biotin synthetases"/>
    <property type="match status" value="1"/>
</dbReference>
<dbReference type="PANTHER" id="PTHR22594">
    <property type="entry name" value="ASPARTYL/LYSYL-TRNA SYNTHETASE"/>
    <property type="match status" value="1"/>
</dbReference>
<keyword evidence="3 7" id="KW-0547">Nucleotide-binding</keyword>
<evidence type="ECO:0000256" key="4">
    <source>
        <dbReference type="ARBA" id="ARBA00022840"/>
    </source>
</evidence>
<keyword evidence="7" id="KW-0963">Cytoplasm</keyword>
<dbReference type="Gene3D" id="2.40.50.140">
    <property type="entry name" value="Nucleic acid-binding proteins"/>
    <property type="match status" value="1"/>
</dbReference>
<evidence type="ECO:0000256" key="2">
    <source>
        <dbReference type="ARBA" id="ARBA00022598"/>
    </source>
</evidence>
<dbReference type="NCBIfam" id="NF003037">
    <property type="entry name" value="PRK03932.1"/>
    <property type="match status" value="1"/>
</dbReference>
<evidence type="ECO:0000313" key="10">
    <source>
        <dbReference type="Proteomes" id="UP000179001"/>
    </source>
</evidence>
<comment type="caution">
    <text evidence="9">The sequence shown here is derived from an EMBL/GenBank/DDBJ whole genome shotgun (WGS) entry which is preliminary data.</text>
</comment>
<dbReference type="GO" id="GO:0005524">
    <property type="term" value="F:ATP binding"/>
    <property type="evidence" value="ECO:0007669"/>
    <property type="project" value="UniProtKB-UniRule"/>
</dbReference>
<evidence type="ECO:0000256" key="3">
    <source>
        <dbReference type="ARBA" id="ARBA00022741"/>
    </source>
</evidence>
<dbReference type="InterPro" id="IPR012340">
    <property type="entry name" value="NA-bd_OB-fold"/>
</dbReference>
<dbReference type="CDD" id="cd04323">
    <property type="entry name" value="AsnRS_cyto_like_N"/>
    <property type="match status" value="1"/>
</dbReference>
<dbReference type="EMBL" id="MFGJ01000007">
    <property type="protein sequence ID" value="OGF31907.1"/>
    <property type="molecule type" value="Genomic_DNA"/>
</dbReference>
<dbReference type="PRINTS" id="PR01042">
    <property type="entry name" value="TRNASYNTHASP"/>
</dbReference>